<dbReference type="InterPro" id="IPR009241">
    <property type="entry name" value="HigB-like"/>
</dbReference>
<protein>
    <submittedName>
        <fullName evidence="1">Transposase</fullName>
    </submittedName>
</protein>
<comment type="caution">
    <text evidence="1">The sequence shown here is derived from an EMBL/GenBank/DDBJ whole genome shotgun (WGS) entry which is preliminary data.</text>
</comment>
<organism evidence="1 2">
    <name type="scientific">SAR86 cluster bacterium</name>
    <dbReference type="NCBI Taxonomy" id="2030880"/>
    <lineage>
        <taxon>Bacteria</taxon>
        <taxon>Pseudomonadati</taxon>
        <taxon>Pseudomonadota</taxon>
        <taxon>Gammaproteobacteria</taxon>
        <taxon>SAR86 cluster</taxon>
    </lineage>
</organism>
<sequence>MNPKDKPLVWLHGEVKTPPLSSAARLEAGYLLRVLQSGEILSMPHSRPMPSIGKSCHELRITDENRIWRLVYRIDADAIVIAEVFEKKTGKTPKAVLDNCKSRLRKYDNESS</sequence>
<dbReference type="EMBL" id="NVVJ01000003">
    <property type="protein sequence ID" value="PCJ28277.1"/>
    <property type="molecule type" value="Genomic_DNA"/>
</dbReference>
<gene>
    <name evidence="1" type="ORF">COA96_01520</name>
</gene>
<evidence type="ECO:0000313" key="2">
    <source>
        <dbReference type="Proteomes" id="UP000218327"/>
    </source>
</evidence>
<proteinExistence type="predicted"/>
<dbReference type="Proteomes" id="UP000218327">
    <property type="component" value="Unassembled WGS sequence"/>
</dbReference>
<accession>A0A2A5B9N5</accession>
<reference evidence="2" key="1">
    <citation type="submission" date="2017-08" db="EMBL/GenBank/DDBJ databases">
        <title>A dynamic microbial community with high functional redundancy inhabits the cold, oxic subseafloor aquifer.</title>
        <authorList>
            <person name="Tully B.J."/>
            <person name="Wheat C.G."/>
            <person name="Glazer B.T."/>
            <person name="Huber J.A."/>
        </authorList>
    </citation>
    <scope>NUCLEOTIDE SEQUENCE [LARGE SCALE GENOMIC DNA]</scope>
</reference>
<evidence type="ECO:0000313" key="1">
    <source>
        <dbReference type="EMBL" id="PCJ28277.1"/>
    </source>
</evidence>
<name>A0A2A5B9N5_9GAMM</name>
<dbReference type="Pfam" id="PF05973">
    <property type="entry name" value="Gp49"/>
    <property type="match status" value="1"/>
</dbReference>
<dbReference type="AlphaFoldDB" id="A0A2A5B9N5"/>